<dbReference type="STRING" id="530584.SAMN05421630_10155"/>
<reference evidence="1 2" key="1">
    <citation type="submission" date="2016-10" db="EMBL/GenBank/DDBJ databases">
        <authorList>
            <person name="de Groot N.N."/>
        </authorList>
    </citation>
    <scope>NUCLEOTIDE SEQUENCE [LARGE SCALE GENOMIC DNA]</scope>
    <source>
        <strain evidence="1 2">CGMCC 4.5506</strain>
    </source>
</reference>
<accession>A0A222VMR3</accession>
<dbReference type="InterPro" id="IPR000424">
    <property type="entry name" value="Primosome_PriB/ssb"/>
</dbReference>
<proteinExistence type="predicted"/>
<keyword evidence="1" id="KW-0238">DNA-binding</keyword>
<keyword evidence="2" id="KW-1185">Reference proteome</keyword>
<dbReference type="InterPro" id="IPR012340">
    <property type="entry name" value="NA-bd_OB-fold"/>
</dbReference>
<dbReference type="CDD" id="cd04496">
    <property type="entry name" value="SSB_OBF"/>
    <property type="match status" value="1"/>
</dbReference>
<dbReference type="GO" id="GO:0003697">
    <property type="term" value="F:single-stranded DNA binding"/>
    <property type="evidence" value="ECO:0007669"/>
    <property type="project" value="InterPro"/>
</dbReference>
<dbReference type="GO" id="GO:0006260">
    <property type="term" value="P:DNA replication"/>
    <property type="evidence" value="ECO:0007669"/>
    <property type="project" value="InterPro"/>
</dbReference>
<dbReference type="PANTHER" id="PTHR10302:SF27">
    <property type="entry name" value="SINGLE-STRANDED DNA-BINDING PROTEIN"/>
    <property type="match status" value="1"/>
</dbReference>
<sequence length="154" mass="16300">MAIGETTVTVVGNVSSELARRTTSGGDDVLSFWLRSNERRFDKDEGRWCDGRQLSLKVTCWRRMAATVGASLAKGDPVIVTGRLSTNRFEAEGQQRSIPELEATAIGPNLSWCTASVRRFGRKGALPDGAADARAAPVGAGTGPRAPHAVAGFG</sequence>
<dbReference type="EMBL" id="FMZE01000001">
    <property type="protein sequence ID" value="SDC01226.1"/>
    <property type="molecule type" value="Genomic_DNA"/>
</dbReference>
<name>A0A222VMR3_9PSEU</name>
<dbReference type="InterPro" id="IPR011344">
    <property type="entry name" value="ssDNA-bd"/>
</dbReference>
<evidence type="ECO:0000313" key="1">
    <source>
        <dbReference type="EMBL" id="SDC01226.1"/>
    </source>
</evidence>
<dbReference type="OrthoDB" id="9809878at2"/>
<evidence type="ECO:0000313" key="2">
    <source>
        <dbReference type="Proteomes" id="UP000199494"/>
    </source>
</evidence>
<dbReference type="Pfam" id="PF00436">
    <property type="entry name" value="SSB"/>
    <property type="match status" value="1"/>
</dbReference>
<dbReference type="PROSITE" id="PS50935">
    <property type="entry name" value="SSB"/>
    <property type="match status" value="1"/>
</dbReference>
<dbReference type="AlphaFoldDB" id="A0A222VMR3"/>
<dbReference type="Proteomes" id="UP000199494">
    <property type="component" value="Unassembled WGS sequence"/>
</dbReference>
<organism evidence="1 2">
    <name type="scientific">Prauserella marina</name>
    <dbReference type="NCBI Taxonomy" id="530584"/>
    <lineage>
        <taxon>Bacteria</taxon>
        <taxon>Bacillati</taxon>
        <taxon>Actinomycetota</taxon>
        <taxon>Actinomycetes</taxon>
        <taxon>Pseudonocardiales</taxon>
        <taxon>Pseudonocardiaceae</taxon>
        <taxon>Prauserella</taxon>
    </lineage>
</organism>
<dbReference type="RefSeq" id="WP_091794744.1">
    <property type="nucleotide sequence ID" value="NZ_CP016353.1"/>
</dbReference>
<dbReference type="PANTHER" id="PTHR10302">
    <property type="entry name" value="SINGLE-STRANDED DNA-BINDING PROTEIN"/>
    <property type="match status" value="1"/>
</dbReference>
<dbReference type="KEGG" id="pmad:BAY61_08485"/>
<dbReference type="SUPFAM" id="SSF50249">
    <property type="entry name" value="Nucleic acid-binding proteins"/>
    <property type="match status" value="1"/>
</dbReference>
<protein>
    <submittedName>
        <fullName evidence="1">Single-strand DNA-binding protein</fullName>
    </submittedName>
</protein>
<dbReference type="Gene3D" id="2.40.50.140">
    <property type="entry name" value="Nucleic acid-binding proteins"/>
    <property type="match status" value="1"/>
</dbReference>
<gene>
    <name evidence="1" type="ORF">SAMN05421630_10155</name>
</gene>
<dbReference type="GO" id="GO:0009295">
    <property type="term" value="C:nucleoid"/>
    <property type="evidence" value="ECO:0007669"/>
    <property type="project" value="TreeGrafter"/>
</dbReference>